<evidence type="ECO:0000256" key="2">
    <source>
        <dbReference type="ARBA" id="ARBA00007424"/>
    </source>
</evidence>
<dbReference type="OMA" id="CQGVTQG"/>
<dbReference type="AlphaFoldDB" id="A0A139B150"/>
<evidence type="ECO:0000256" key="4">
    <source>
        <dbReference type="ARBA" id="ARBA00022619"/>
    </source>
</evidence>
<dbReference type="NCBIfam" id="TIGR00114">
    <property type="entry name" value="lumazine-synth"/>
    <property type="match status" value="1"/>
</dbReference>
<name>A0A139B150_GONPJ</name>
<dbReference type="STRING" id="1344416.A0A139B150"/>
<dbReference type="InterPro" id="IPR034964">
    <property type="entry name" value="LS"/>
</dbReference>
<dbReference type="Proteomes" id="UP000070544">
    <property type="component" value="Unassembled WGS sequence"/>
</dbReference>
<comment type="pathway">
    <text evidence="1 7">Cofactor biosynthesis; riboflavin biosynthesis; riboflavin from 2-hydroxy-3-oxobutyl phosphate and 5-amino-6-(D-ribitylamino)uracil: step 1/2.</text>
</comment>
<accession>A0A139B150</accession>
<dbReference type="GO" id="GO:0000906">
    <property type="term" value="F:6,7-dimethyl-8-ribityllumazine synthase activity"/>
    <property type="evidence" value="ECO:0007669"/>
    <property type="project" value="UniProtKB-EC"/>
</dbReference>
<sequence length="169" mass="17873">MQDKTIKGLTPLAEGTLDGSSLKILIIHTRWNSTIVDALVQGCVETLTGTYKVPSSSVTKKTVPGAYELPFACQQLIKTGQYDAVIAVGVLIKGETAHFEYIAEATTHGLMRVQLESGGVPVVFGVLTALNEEQALLRAGINVNGKSGHNHGNDWAGAAVEMALLAKSK</sequence>
<evidence type="ECO:0000256" key="6">
    <source>
        <dbReference type="ARBA" id="ARBA00048785"/>
    </source>
</evidence>
<keyword evidence="5 7" id="KW-0808">Transferase</keyword>
<comment type="similarity">
    <text evidence="2 7">Belongs to the DMRL synthase family.</text>
</comment>
<dbReference type="GO" id="GO:0005758">
    <property type="term" value="C:mitochondrial intermembrane space"/>
    <property type="evidence" value="ECO:0007669"/>
    <property type="project" value="EnsemblFungi"/>
</dbReference>
<proteinExistence type="inferred from homology"/>
<evidence type="ECO:0000256" key="7">
    <source>
        <dbReference type="RuleBase" id="RU003795"/>
    </source>
</evidence>
<gene>
    <name evidence="8" type="ORF">M427DRAFT_106800</name>
</gene>
<dbReference type="Pfam" id="PF00885">
    <property type="entry name" value="DMRL_synthase"/>
    <property type="match status" value="1"/>
</dbReference>
<dbReference type="InterPro" id="IPR002180">
    <property type="entry name" value="LS/RS"/>
</dbReference>
<dbReference type="SUPFAM" id="SSF52121">
    <property type="entry name" value="Lumazine synthase"/>
    <property type="match status" value="1"/>
</dbReference>
<evidence type="ECO:0000256" key="3">
    <source>
        <dbReference type="ARBA" id="ARBA00012664"/>
    </source>
</evidence>
<evidence type="ECO:0000313" key="8">
    <source>
        <dbReference type="EMBL" id="KXS22445.1"/>
    </source>
</evidence>
<dbReference type="Gene3D" id="3.40.50.960">
    <property type="entry name" value="Lumazine/riboflavin synthase"/>
    <property type="match status" value="1"/>
</dbReference>
<dbReference type="CDD" id="cd09209">
    <property type="entry name" value="Lumazine_synthase-I"/>
    <property type="match status" value="1"/>
</dbReference>
<dbReference type="PANTHER" id="PTHR21058:SF0">
    <property type="entry name" value="6,7-DIMETHYL-8-RIBITYLLUMAZINE SYNTHASE"/>
    <property type="match status" value="1"/>
</dbReference>
<dbReference type="PANTHER" id="PTHR21058">
    <property type="entry name" value="6,7-DIMETHYL-8-RIBITYLLUMAZINE SYNTHASE DMRL SYNTHASE LUMAZINE SYNTHASE"/>
    <property type="match status" value="1"/>
</dbReference>
<evidence type="ECO:0000256" key="5">
    <source>
        <dbReference type="ARBA" id="ARBA00022679"/>
    </source>
</evidence>
<dbReference type="EMBL" id="KQ965731">
    <property type="protein sequence ID" value="KXS22445.1"/>
    <property type="molecule type" value="Genomic_DNA"/>
</dbReference>
<organism evidence="8 9">
    <name type="scientific">Gonapodya prolifera (strain JEL478)</name>
    <name type="common">Monoblepharis prolifera</name>
    <dbReference type="NCBI Taxonomy" id="1344416"/>
    <lineage>
        <taxon>Eukaryota</taxon>
        <taxon>Fungi</taxon>
        <taxon>Fungi incertae sedis</taxon>
        <taxon>Chytridiomycota</taxon>
        <taxon>Chytridiomycota incertae sedis</taxon>
        <taxon>Monoblepharidomycetes</taxon>
        <taxon>Monoblepharidales</taxon>
        <taxon>Gonapodyaceae</taxon>
        <taxon>Gonapodya</taxon>
    </lineage>
</organism>
<dbReference type="GO" id="GO:0009231">
    <property type="term" value="P:riboflavin biosynthetic process"/>
    <property type="evidence" value="ECO:0007669"/>
    <property type="project" value="UniProtKB-UniPathway"/>
</dbReference>
<protein>
    <recommendedName>
        <fullName evidence="3 7">6,7-dimethyl-8-ribityllumazine synthase</fullName>
        <shortName evidence="7">DMRL synthase</shortName>
        <ecNumber evidence="3 7">2.5.1.78</ecNumber>
    </recommendedName>
</protein>
<evidence type="ECO:0000256" key="1">
    <source>
        <dbReference type="ARBA" id="ARBA00004917"/>
    </source>
</evidence>
<dbReference type="EC" id="2.5.1.78" evidence="3 7"/>
<dbReference type="UniPathway" id="UPA00275">
    <property type="reaction ID" value="UER00404"/>
</dbReference>
<dbReference type="OrthoDB" id="2965at2759"/>
<dbReference type="InterPro" id="IPR036467">
    <property type="entry name" value="LS/RS_sf"/>
</dbReference>
<reference evidence="8 9" key="1">
    <citation type="journal article" date="2015" name="Genome Biol. Evol.">
        <title>Phylogenomic analyses indicate that early fungi evolved digesting cell walls of algal ancestors of land plants.</title>
        <authorList>
            <person name="Chang Y."/>
            <person name="Wang S."/>
            <person name="Sekimoto S."/>
            <person name="Aerts A.L."/>
            <person name="Choi C."/>
            <person name="Clum A."/>
            <person name="LaButti K.M."/>
            <person name="Lindquist E.A."/>
            <person name="Yee Ngan C."/>
            <person name="Ohm R.A."/>
            <person name="Salamov A.A."/>
            <person name="Grigoriev I.V."/>
            <person name="Spatafora J.W."/>
            <person name="Berbee M.L."/>
        </authorList>
    </citation>
    <scope>NUCLEOTIDE SEQUENCE [LARGE SCALE GENOMIC DNA]</scope>
    <source>
        <strain evidence="8 9">JEL478</strain>
    </source>
</reference>
<comment type="function">
    <text evidence="7">Catalyzes the formation of 6,7-dimethyl-8-ribityllumazine by condensation of 5-amino-6-(D-ribitylamino)uracil with 3,4-dihydroxy-2-butanone 4-phosphate. This is the penultimate step in the biosynthesis of riboflavin.</text>
</comment>
<keyword evidence="9" id="KW-1185">Reference proteome</keyword>
<evidence type="ECO:0000313" key="9">
    <source>
        <dbReference type="Proteomes" id="UP000070544"/>
    </source>
</evidence>
<keyword evidence="4 7" id="KW-0686">Riboflavin biosynthesis</keyword>
<dbReference type="GO" id="GO:0009349">
    <property type="term" value="C:riboflavin synthase complex"/>
    <property type="evidence" value="ECO:0007669"/>
    <property type="project" value="UniProtKB-UniRule"/>
</dbReference>
<comment type="catalytic activity">
    <reaction evidence="6 7">
        <text>(2S)-2-hydroxy-3-oxobutyl phosphate + 5-amino-6-(D-ribitylamino)uracil = 6,7-dimethyl-8-(1-D-ribityl)lumazine + phosphate + 2 H2O + H(+)</text>
        <dbReference type="Rhea" id="RHEA:26152"/>
        <dbReference type="ChEBI" id="CHEBI:15377"/>
        <dbReference type="ChEBI" id="CHEBI:15378"/>
        <dbReference type="ChEBI" id="CHEBI:15934"/>
        <dbReference type="ChEBI" id="CHEBI:43474"/>
        <dbReference type="ChEBI" id="CHEBI:58201"/>
        <dbReference type="ChEBI" id="CHEBI:58830"/>
        <dbReference type="EC" id="2.5.1.78"/>
    </reaction>
</comment>
<dbReference type="HAMAP" id="MF_00178">
    <property type="entry name" value="Lumazine_synth"/>
    <property type="match status" value="1"/>
</dbReference>
<dbReference type="GO" id="GO:1902444">
    <property type="term" value="F:riboflavin binding"/>
    <property type="evidence" value="ECO:0007669"/>
    <property type="project" value="EnsemblFungi"/>
</dbReference>